<comment type="similarity">
    <text evidence="2">Belongs to the AzlC family.</text>
</comment>
<gene>
    <name evidence="9" type="ORF">BA724_12760</name>
</gene>
<sequence>METTAAAQSEFKDGLAAGTGIAIGYVPAAITYGLLAKSAGLTFIETMSLSIFVFAGAAQYIALSLITIGTGIFEIVLTTFILNIRHFLMSAALSEKTEEEPIWKKAAYSFGVTDETFSVAAMKSGSIHSSFMAGLILISYSSWVLGSGLGYVAGNAMPPVVQESMGIALYAMFIGLLVPSLKTSLKAVLLAATAAILNCIFTYSGALSSGWAIIISTLIASISVEMAGRAREKGGIE</sequence>
<keyword evidence="6 8" id="KW-1133">Transmembrane helix</keyword>
<evidence type="ECO:0000256" key="4">
    <source>
        <dbReference type="ARBA" id="ARBA00022475"/>
    </source>
</evidence>
<dbReference type="PANTHER" id="PTHR34979:SF1">
    <property type="entry name" value="INNER MEMBRANE PROTEIN YGAZ"/>
    <property type="match status" value="1"/>
</dbReference>
<dbReference type="InterPro" id="IPR011606">
    <property type="entry name" value="Brnchd-chn_aa_trnsp_permease"/>
</dbReference>
<dbReference type="GO" id="GO:1903785">
    <property type="term" value="P:L-valine transmembrane transport"/>
    <property type="evidence" value="ECO:0007669"/>
    <property type="project" value="TreeGrafter"/>
</dbReference>
<feature type="transmembrane region" description="Helical" evidence="8">
    <location>
        <begin position="131"/>
        <end position="154"/>
    </location>
</feature>
<dbReference type="Proteomes" id="UP000095658">
    <property type="component" value="Unassembled WGS sequence"/>
</dbReference>
<evidence type="ECO:0000256" key="2">
    <source>
        <dbReference type="ARBA" id="ARBA00010735"/>
    </source>
</evidence>
<evidence type="ECO:0000256" key="8">
    <source>
        <dbReference type="SAM" id="Phobius"/>
    </source>
</evidence>
<evidence type="ECO:0000313" key="9">
    <source>
        <dbReference type="EMBL" id="OES43950.1"/>
    </source>
</evidence>
<evidence type="ECO:0000256" key="3">
    <source>
        <dbReference type="ARBA" id="ARBA00022448"/>
    </source>
</evidence>
<evidence type="ECO:0000256" key="5">
    <source>
        <dbReference type="ARBA" id="ARBA00022692"/>
    </source>
</evidence>
<keyword evidence="10" id="KW-1185">Reference proteome</keyword>
<keyword evidence="4" id="KW-1003">Cell membrane</keyword>
<keyword evidence="5 8" id="KW-0812">Transmembrane</keyword>
<dbReference type="STRING" id="1714016.BA724_12760"/>
<dbReference type="RefSeq" id="WP_069939727.1">
    <property type="nucleotide sequence ID" value="NZ_MAMP01000024.1"/>
</dbReference>
<accession>A0A1E7DLJ9</accession>
<keyword evidence="3" id="KW-0813">Transport</keyword>
<proteinExistence type="inferred from homology"/>
<dbReference type="EMBL" id="MAMP01000024">
    <property type="protein sequence ID" value="OES43950.1"/>
    <property type="molecule type" value="Genomic_DNA"/>
</dbReference>
<reference evidence="9 10" key="1">
    <citation type="submission" date="2016-06" db="EMBL/GenBank/DDBJ databases">
        <title>Domibacillus iocasae genome sequencing.</title>
        <authorList>
            <person name="Verma A."/>
            <person name="Pal Y."/>
            <person name="Ojha A.K."/>
            <person name="Krishnamurthi S."/>
        </authorList>
    </citation>
    <scope>NUCLEOTIDE SEQUENCE [LARGE SCALE GENOMIC DNA]</scope>
    <source>
        <strain evidence="9 10">DSM 29979</strain>
    </source>
</reference>
<protein>
    <submittedName>
        <fullName evidence="9">Branched-chain amino acid ABC transporter permease</fullName>
    </submittedName>
</protein>
<dbReference type="OrthoDB" id="3177005at2"/>
<keyword evidence="7 8" id="KW-0472">Membrane</keyword>
<name>A0A1E7DLJ9_9BACI</name>
<comment type="subcellular location">
    <subcellularLocation>
        <location evidence="1">Cell membrane</location>
        <topology evidence="1">Multi-pass membrane protein</topology>
    </subcellularLocation>
</comment>
<dbReference type="GO" id="GO:0005886">
    <property type="term" value="C:plasma membrane"/>
    <property type="evidence" value="ECO:0007669"/>
    <property type="project" value="UniProtKB-SubCell"/>
</dbReference>
<evidence type="ECO:0000256" key="6">
    <source>
        <dbReference type="ARBA" id="ARBA00022989"/>
    </source>
</evidence>
<dbReference type="AlphaFoldDB" id="A0A1E7DLJ9"/>
<comment type="caution">
    <text evidence="9">The sequence shown here is derived from an EMBL/GenBank/DDBJ whole genome shotgun (WGS) entry which is preliminary data.</text>
</comment>
<evidence type="ECO:0000313" key="10">
    <source>
        <dbReference type="Proteomes" id="UP000095658"/>
    </source>
</evidence>
<feature type="transmembrane region" description="Helical" evidence="8">
    <location>
        <begin position="15"/>
        <end position="35"/>
    </location>
</feature>
<evidence type="ECO:0000256" key="7">
    <source>
        <dbReference type="ARBA" id="ARBA00023136"/>
    </source>
</evidence>
<organism evidence="9 10">
    <name type="scientific">Domibacillus iocasae</name>
    <dbReference type="NCBI Taxonomy" id="1714016"/>
    <lineage>
        <taxon>Bacteria</taxon>
        <taxon>Bacillati</taxon>
        <taxon>Bacillota</taxon>
        <taxon>Bacilli</taxon>
        <taxon>Bacillales</taxon>
        <taxon>Bacillaceae</taxon>
        <taxon>Domibacillus</taxon>
    </lineage>
</organism>
<evidence type="ECO:0000256" key="1">
    <source>
        <dbReference type="ARBA" id="ARBA00004651"/>
    </source>
</evidence>
<dbReference type="Pfam" id="PF03591">
    <property type="entry name" value="AzlC"/>
    <property type="match status" value="1"/>
</dbReference>
<dbReference type="PANTHER" id="PTHR34979">
    <property type="entry name" value="INNER MEMBRANE PROTEIN YGAZ"/>
    <property type="match status" value="1"/>
</dbReference>